<dbReference type="Pfam" id="PF01997">
    <property type="entry name" value="Translin"/>
    <property type="match status" value="1"/>
</dbReference>
<evidence type="ECO:0000256" key="10">
    <source>
        <dbReference type="PROSITE-ProRule" id="PRU00322"/>
    </source>
</evidence>
<comment type="caution">
    <text evidence="13">The sequence shown here is derived from an EMBL/GenBank/DDBJ whole genome shotgun (WGS) entry which is preliminary data.</text>
</comment>
<dbReference type="CDD" id="cd14820">
    <property type="entry name" value="TRAX"/>
    <property type="match status" value="1"/>
</dbReference>
<feature type="binding site" evidence="9">
    <location>
        <position position="217"/>
    </location>
    <ligand>
        <name>Mg(2+)</name>
        <dbReference type="ChEBI" id="CHEBI:18420"/>
    </ligand>
</feature>
<evidence type="ECO:0000313" key="14">
    <source>
        <dbReference type="Proteomes" id="UP000318571"/>
    </source>
</evidence>
<dbReference type="GO" id="GO:0008270">
    <property type="term" value="F:zinc ion binding"/>
    <property type="evidence" value="ECO:0007669"/>
    <property type="project" value="UniProtKB-KW"/>
</dbReference>
<feature type="binding site" evidence="9">
    <location>
        <position position="334"/>
    </location>
    <ligand>
        <name>Mg(2+)</name>
        <dbReference type="ChEBI" id="CHEBI:18420"/>
    </ligand>
</feature>
<evidence type="ECO:0000256" key="11">
    <source>
        <dbReference type="SAM" id="MobiDB-lite"/>
    </source>
</evidence>
<dbReference type="STRING" id="6832.A0A553PL28"/>
<keyword evidence="6 10" id="KW-0863">Zinc-finger</keyword>
<evidence type="ECO:0000256" key="6">
    <source>
        <dbReference type="ARBA" id="ARBA00022771"/>
    </source>
</evidence>
<dbReference type="Gene3D" id="1.20.58.200">
    <property type="entry name" value="Translin, domain 2"/>
    <property type="match status" value="1"/>
</dbReference>
<feature type="domain" description="RanBP2-type" evidence="12">
    <location>
        <begin position="40"/>
        <end position="71"/>
    </location>
</feature>
<dbReference type="OMA" id="HRITCED"/>
<evidence type="ECO:0000256" key="8">
    <source>
        <dbReference type="ARBA" id="ARBA00023242"/>
    </source>
</evidence>
<evidence type="ECO:0000256" key="4">
    <source>
        <dbReference type="ARBA" id="ARBA00022490"/>
    </source>
</evidence>
<keyword evidence="9" id="KW-0460">Magnesium</keyword>
<dbReference type="AlphaFoldDB" id="A0A553PL28"/>
<dbReference type="InterPro" id="IPR016068">
    <property type="entry name" value="Translin_N"/>
</dbReference>
<feature type="region of interest" description="Disordered" evidence="11">
    <location>
        <begin position="423"/>
        <end position="445"/>
    </location>
</feature>
<evidence type="ECO:0000259" key="12">
    <source>
        <dbReference type="PROSITE" id="PS50199"/>
    </source>
</evidence>
<evidence type="ECO:0000256" key="9">
    <source>
        <dbReference type="PIRSR" id="PIRSR602848-1"/>
    </source>
</evidence>
<evidence type="ECO:0000256" key="3">
    <source>
        <dbReference type="ARBA" id="ARBA00005902"/>
    </source>
</evidence>
<protein>
    <recommendedName>
        <fullName evidence="12">RanBP2-type domain-containing protein</fullName>
    </recommendedName>
</protein>
<evidence type="ECO:0000256" key="1">
    <source>
        <dbReference type="ARBA" id="ARBA00004123"/>
    </source>
</evidence>
<comment type="subcellular location">
    <subcellularLocation>
        <location evidence="2">Cytoplasm</location>
    </subcellularLocation>
    <subcellularLocation>
        <location evidence="1">Nucleus</location>
    </subcellularLocation>
</comment>
<dbReference type="PROSITE" id="PS50199">
    <property type="entry name" value="ZF_RANBP2_2"/>
    <property type="match status" value="1"/>
</dbReference>
<dbReference type="GO" id="GO:0005737">
    <property type="term" value="C:cytoplasm"/>
    <property type="evidence" value="ECO:0007669"/>
    <property type="project" value="UniProtKB-SubCell"/>
</dbReference>
<dbReference type="Proteomes" id="UP000318571">
    <property type="component" value="Chromosome 11"/>
</dbReference>
<proteinExistence type="inferred from homology"/>
<evidence type="ECO:0000256" key="7">
    <source>
        <dbReference type="ARBA" id="ARBA00022833"/>
    </source>
</evidence>
<feature type="compositionally biased region" description="Basic and acidic residues" evidence="11">
    <location>
        <begin position="247"/>
        <end position="258"/>
    </location>
</feature>
<sequence>MASVEAIGKPNDSGSGGLAQKSGKSMDPCESGTEQTNRGRGNTWRCPDPGCKRENQKSDQACTQCSLPSQSAQQFKKGHRGGRNNRGSRGGRGGGGGGGHYSKFHSREPKTLPKGVDPNNPIIQQFQEHARILDEKNDKYERIVKLSRDITVESKRVIFLLHRITCEDDKPAVLGEAEIKLGDIRKRLWYYVASELVNEDPYKFLRAYTGGLQEYVEALSFYHYICYDELISWEKVQEELHFQRNAHRPKDEVKDPLDPKAAQARETIPTKEQTEDEDAGDSVSVAIQEEAHPEPKSDSSGGNTNLKGSTAKKSLQVLVPKTDFVLGLADLTGEVMRQAINFIGLGNTQACFDLMEFLHAMHDGFLDVGYRHDMRREMSRKINVLNHSLQKVENACYSINVRGSEFPSKTHLADLLLNSRESHVADPTGPMGDETDGPTDCDPYL</sequence>
<feature type="region of interest" description="Disordered" evidence="11">
    <location>
        <begin position="1"/>
        <end position="119"/>
    </location>
</feature>
<comment type="similarity">
    <text evidence="3">Belongs to the translin family.</text>
</comment>
<gene>
    <name evidence="13" type="ORF">TCAL_07181</name>
</gene>
<keyword evidence="8" id="KW-0539">Nucleus</keyword>
<dbReference type="Gene3D" id="1.20.58.190">
    <property type="entry name" value="Translin, domain 1"/>
    <property type="match status" value="1"/>
</dbReference>
<evidence type="ECO:0000256" key="2">
    <source>
        <dbReference type="ARBA" id="ARBA00004496"/>
    </source>
</evidence>
<dbReference type="EMBL" id="VCGU01000003">
    <property type="protein sequence ID" value="TRY78383.1"/>
    <property type="molecule type" value="Genomic_DNA"/>
</dbReference>
<feature type="compositionally biased region" description="Polar residues" evidence="11">
    <location>
        <begin position="58"/>
        <end position="74"/>
    </location>
</feature>
<accession>A0A553PL28</accession>
<keyword evidence="5 9" id="KW-0479">Metal-binding</keyword>
<keyword evidence="4" id="KW-0963">Cytoplasm</keyword>
<keyword evidence="7" id="KW-0862">Zinc</keyword>
<dbReference type="InterPro" id="IPR001876">
    <property type="entry name" value="Znf_RanBP2"/>
</dbReference>
<dbReference type="InterPro" id="IPR002848">
    <property type="entry name" value="Translin_fam"/>
</dbReference>
<dbReference type="OrthoDB" id="31005at2759"/>
<dbReference type="GO" id="GO:0005634">
    <property type="term" value="C:nucleus"/>
    <property type="evidence" value="ECO:0007669"/>
    <property type="project" value="UniProtKB-SubCell"/>
</dbReference>
<dbReference type="GO" id="GO:0043565">
    <property type="term" value="F:sequence-specific DNA binding"/>
    <property type="evidence" value="ECO:0007669"/>
    <property type="project" value="InterPro"/>
</dbReference>
<feature type="compositionally biased region" description="Gly residues" evidence="11">
    <location>
        <begin position="88"/>
        <end position="100"/>
    </location>
</feature>
<dbReference type="InterPro" id="IPR016069">
    <property type="entry name" value="Translin_C"/>
</dbReference>
<organism evidence="13 14">
    <name type="scientific">Tigriopus californicus</name>
    <name type="common">Marine copepod</name>
    <dbReference type="NCBI Taxonomy" id="6832"/>
    <lineage>
        <taxon>Eukaryota</taxon>
        <taxon>Metazoa</taxon>
        <taxon>Ecdysozoa</taxon>
        <taxon>Arthropoda</taxon>
        <taxon>Crustacea</taxon>
        <taxon>Multicrustacea</taxon>
        <taxon>Hexanauplia</taxon>
        <taxon>Copepoda</taxon>
        <taxon>Harpacticoida</taxon>
        <taxon>Harpacticidae</taxon>
        <taxon>Tigriopus</taxon>
    </lineage>
</organism>
<dbReference type="FunFam" id="1.20.58.200:FF:000001">
    <property type="entry name" value="Translin-associated factor X"/>
    <property type="match status" value="1"/>
</dbReference>
<evidence type="ECO:0000256" key="5">
    <source>
        <dbReference type="ARBA" id="ARBA00022723"/>
    </source>
</evidence>
<keyword evidence="14" id="KW-1185">Reference proteome</keyword>
<evidence type="ECO:0000313" key="13">
    <source>
        <dbReference type="EMBL" id="TRY78383.1"/>
    </source>
</evidence>
<dbReference type="SUPFAM" id="SSF74784">
    <property type="entry name" value="Translin"/>
    <property type="match status" value="1"/>
</dbReference>
<dbReference type="PANTHER" id="PTHR10741">
    <property type="entry name" value="TRANSLIN AND TRANSLIN ASSOCIATED PROTEIN X"/>
    <property type="match status" value="1"/>
</dbReference>
<name>A0A553PL28_TIGCA</name>
<dbReference type="InterPro" id="IPR036081">
    <property type="entry name" value="Translin_sf"/>
</dbReference>
<reference evidence="13 14" key="1">
    <citation type="journal article" date="2018" name="Nat. Ecol. Evol.">
        <title>Genomic signatures of mitonuclear coevolution across populations of Tigriopus californicus.</title>
        <authorList>
            <person name="Barreto F.S."/>
            <person name="Watson E.T."/>
            <person name="Lima T.G."/>
            <person name="Willett C.S."/>
            <person name="Edmands S."/>
            <person name="Li W."/>
            <person name="Burton R.S."/>
        </authorList>
    </citation>
    <scope>NUCLEOTIDE SEQUENCE [LARGE SCALE GENOMIC DNA]</scope>
    <source>
        <strain evidence="13 14">San Diego</strain>
    </source>
</reference>
<feature type="region of interest" description="Disordered" evidence="11">
    <location>
        <begin position="247"/>
        <end position="281"/>
    </location>
</feature>
<dbReference type="PROSITE" id="PS01358">
    <property type="entry name" value="ZF_RANBP2_1"/>
    <property type="match status" value="1"/>
</dbReference>